<dbReference type="Proteomes" id="UP000231019">
    <property type="component" value="Unassembled WGS sequence"/>
</dbReference>
<dbReference type="EMBL" id="PFFQ01000066">
    <property type="protein sequence ID" value="PIW13752.1"/>
    <property type="molecule type" value="Genomic_DNA"/>
</dbReference>
<protein>
    <submittedName>
        <fullName evidence="1">Uncharacterized protein</fullName>
    </submittedName>
</protein>
<accession>A0A2M7FXE8</accession>
<evidence type="ECO:0000313" key="2">
    <source>
        <dbReference type="Proteomes" id="UP000231019"/>
    </source>
</evidence>
<reference evidence="1 2" key="1">
    <citation type="submission" date="2017-09" db="EMBL/GenBank/DDBJ databases">
        <title>Depth-based differentiation of microbial function through sediment-hosted aquifers and enrichment of novel symbionts in the deep terrestrial subsurface.</title>
        <authorList>
            <person name="Probst A.J."/>
            <person name="Ladd B."/>
            <person name="Jarett J.K."/>
            <person name="Geller-Mcgrath D.E."/>
            <person name="Sieber C.M."/>
            <person name="Emerson J.B."/>
            <person name="Anantharaman K."/>
            <person name="Thomas B.C."/>
            <person name="Malmstrom R."/>
            <person name="Stieglmeier M."/>
            <person name="Klingl A."/>
            <person name="Woyke T."/>
            <person name="Ryan C.M."/>
            <person name="Banfield J.F."/>
        </authorList>
    </citation>
    <scope>NUCLEOTIDE SEQUENCE [LARGE SCALE GENOMIC DNA]</scope>
    <source>
        <strain evidence="1">CG17_big_fil_post_rev_8_21_14_2_50_48_46</strain>
    </source>
</reference>
<comment type="caution">
    <text evidence="1">The sequence shown here is derived from an EMBL/GenBank/DDBJ whole genome shotgun (WGS) entry which is preliminary data.</text>
</comment>
<proteinExistence type="predicted"/>
<evidence type="ECO:0000313" key="1">
    <source>
        <dbReference type="EMBL" id="PIW13752.1"/>
    </source>
</evidence>
<organism evidence="1 2">
    <name type="scientific">bacterium (Candidatus Blackallbacteria) CG17_big_fil_post_rev_8_21_14_2_50_48_46</name>
    <dbReference type="NCBI Taxonomy" id="2014261"/>
    <lineage>
        <taxon>Bacteria</taxon>
        <taxon>Candidatus Blackallbacteria</taxon>
    </lineage>
</organism>
<dbReference type="AlphaFoldDB" id="A0A2M7FXE8"/>
<name>A0A2M7FXE8_9BACT</name>
<sequence length="314" mass="35477">MRYFLALPVWGERYTEVFLRWALPSLLAPGNLSQGPFDANAVIFFYTTAESRQKIEADPLFAVLSQRFQLQWNIFEIPAHQPHRFYKHTLLSGCYADALELARIHGAGFIPLTADNLYSVGSFAKLLALAPQYDLILLAGPRLHFQATEALDAFRREGLIQLSSGALVRLALQYPHPHFSASFKDAENFTSWPSHVYEWQDANSFVAHCFHLHPILIAQPRTFTAAPEGSNPHLNNLDSHYLQQYFEAGARFGIVDSSEICGMTLSLPEDVPLAAKPLDEGQREQVIQNFSAHYCLAVHRFFYQHPITFCADPV</sequence>
<gene>
    <name evidence="1" type="ORF">COW36_24095</name>
</gene>